<dbReference type="Gene3D" id="1.20.1560.10">
    <property type="entry name" value="ABC transporter type 1, transmembrane domain"/>
    <property type="match status" value="1"/>
</dbReference>
<evidence type="ECO:0000313" key="13">
    <source>
        <dbReference type="EMBL" id="MBJ7596145.1"/>
    </source>
</evidence>
<evidence type="ECO:0000256" key="10">
    <source>
        <dbReference type="SAM" id="Phobius"/>
    </source>
</evidence>
<dbReference type="PROSITE" id="PS50893">
    <property type="entry name" value="ABC_TRANSPORTER_2"/>
    <property type="match status" value="1"/>
</dbReference>
<dbReference type="InterPro" id="IPR036640">
    <property type="entry name" value="ABC1_TM_sf"/>
</dbReference>
<evidence type="ECO:0000256" key="1">
    <source>
        <dbReference type="ARBA" id="ARBA00004651"/>
    </source>
</evidence>
<feature type="domain" description="ABC transmembrane type-1" evidence="12">
    <location>
        <begin position="50"/>
        <end position="349"/>
    </location>
</feature>
<keyword evidence="4 10" id="KW-0812">Transmembrane</keyword>
<dbReference type="SUPFAM" id="SSF90123">
    <property type="entry name" value="ABC transporter transmembrane region"/>
    <property type="match status" value="1"/>
</dbReference>
<dbReference type="InterPro" id="IPR003439">
    <property type="entry name" value="ABC_transporter-like_ATP-bd"/>
</dbReference>
<keyword evidence="3" id="KW-1003">Cell membrane</keyword>
<dbReference type="PROSITE" id="PS50929">
    <property type="entry name" value="ABC_TM1F"/>
    <property type="match status" value="1"/>
</dbReference>
<evidence type="ECO:0000256" key="8">
    <source>
        <dbReference type="ARBA" id="ARBA00023136"/>
    </source>
</evidence>
<keyword evidence="7 10" id="KW-1133">Transmembrane helix</keyword>
<feature type="region of interest" description="Disordered" evidence="9">
    <location>
        <begin position="1"/>
        <end position="26"/>
    </location>
</feature>
<evidence type="ECO:0000256" key="3">
    <source>
        <dbReference type="ARBA" id="ARBA00022475"/>
    </source>
</evidence>
<dbReference type="AlphaFoldDB" id="A0A934K5K4"/>
<dbReference type="GO" id="GO:0015421">
    <property type="term" value="F:ABC-type oligopeptide transporter activity"/>
    <property type="evidence" value="ECO:0007669"/>
    <property type="project" value="TreeGrafter"/>
</dbReference>
<dbReference type="FunFam" id="3.40.50.300:FF:000299">
    <property type="entry name" value="ABC transporter ATP-binding protein/permease"/>
    <property type="match status" value="1"/>
</dbReference>
<dbReference type="PANTHER" id="PTHR43394:SF1">
    <property type="entry name" value="ATP-BINDING CASSETTE SUB-FAMILY B MEMBER 10, MITOCHONDRIAL"/>
    <property type="match status" value="1"/>
</dbReference>
<dbReference type="Pfam" id="PF00664">
    <property type="entry name" value="ABC_membrane"/>
    <property type="match status" value="1"/>
</dbReference>
<dbReference type="InterPro" id="IPR027417">
    <property type="entry name" value="P-loop_NTPase"/>
</dbReference>
<evidence type="ECO:0000256" key="6">
    <source>
        <dbReference type="ARBA" id="ARBA00022840"/>
    </source>
</evidence>
<evidence type="ECO:0000256" key="9">
    <source>
        <dbReference type="SAM" id="MobiDB-lite"/>
    </source>
</evidence>
<keyword evidence="5" id="KW-0547">Nucleotide-binding</keyword>
<dbReference type="Proteomes" id="UP000606991">
    <property type="component" value="Unassembled WGS sequence"/>
</dbReference>
<feature type="transmembrane region" description="Helical" evidence="10">
    <location>
        <begin position="296"/>
        <end position="314"/>
    </location>
</feature>
<dbReference type="SUPFAM" id="SSF52540">
    <property type="entry name" value="P-loop containing nucleoside triphosphate hydrolases"/>
    <property type="match status" value="1"/>
</dbReference>
<organism evidence="13 14">
    <name type="scientific">Candidatus Aeolococcus gillhamiae</name>
    <dbReference type="NCBI Taxonomy" id="3127015"/>
    <lineage>
        <taxon>Bacteria</taxon>
        <taxon>Bacillati</taxon>
        <taxon>Candidatus Dormiibacterota</taxon>
        <taxon>Candidatus Dormibacteria</taxon>
        <taxon>Candidatus Aeolococcales</taxon>
        <taxon>Candidatus Aeolococcaceae</taxon>
        <taxon>Candidatus Aeolococcus</taxon>
    </lineage>
</organism>
<feature type="compositionally biased region" description="Basic and acidic residues" evidence="9">
    <location>
        <begin position="1"/>
        <end position="23"/>
    </location>
</feature>
<dbReference type="PANTHER" id="PTHR43394">
    <property type="entry name" value="ATP-DEPENDENT PERMEASE MDL1, MITOCHONDRIAL"/>
    <property type="match status" value="1"/>
</dbReference>
<dbReference type="InterPro" id="IPR017871">
    <property type="entry name" value="ABC_transporter-like_CS"/>
</dbReference>
<dbReference type="InterPro" id="IPR039421">
    <property type="entry name" value="Type_1_exporter"/>
</dbReference>
<feature type="transmembrane region" description="Helical" evidence="10">
    <location>
        <begin position="177"/>
        <end position="198"/>
    </location>
</feature>
<dbReference type="GO" id="GO:0005886">
    <property type="term" value="C:plasma membrane"/>
    <property type="evidence" value="ECO:0007669"/>
    <property type="project" value="UniProtKB-SubCell"/>
</dbReference>
<evidence type="ECO:0000256" key="4">
    <source>
        <dbReference type="ARBA" id="ARBA00022692"/>
    </source>
</evidence>
<evidence type="ECO:0000259" key="12">
    <source>
        <dbReference type="PROSITE" id="PS50929"/>
    </source>
</evidence>
<evidence type="ECO:0000259" key="11">
    <source>
        <dbReference type="PROSITE" id="PS50893"/>
    </source>
</evidence>
<sequence length="622" mass="67061">MDERRTVDQRGDRRGQRRPDPGHRARQRRTMKLVVRALWPRLRPQRKWLILAAAAMVGEVATAVLSPWPLKYIVDSVLFTHNAAGSLVLRTVLNGNAIRLLILLSALAMAISVFSAIFTYIDDRATDIAALRAVYDLRRGLFAHLQRLSMSFHQHRDTQVGDLLARLSGDVQALQDLAAVGFSSLITNILTLVSALGVMFWLNWRLAAVVAFFTLPMLLLAQRTTVRMRVALRTARRQEGRVSSVLQEALSAIKLVQSFGREEHESQRAAAESTKSLQASLKAAALQSRLGPMVRVITGVAAVAVTLYGSVLVIQRAITPGELLVFLGYLRSTQAPARQLAKLSYAVGKASAAAGRLLDTFAQMPSVAEHPSARQLRSTSGHVRFEAVSFCYPEGPPILQQVTLEAWPGEVVALVGATGAGKSTLVSLLPRFYDPSSGAVLIDGRDVRTYTLASLRASVSLVLQDSLIFRASLAENIVYGRPEASTAEIEAAGRAAGVDAIAARLPDGYATVVSERGGSLSGGEKQCVGIARALLKDAPIVILDEPTSSMDSLTERRVMAGLERLLAGRTAFIIAHRLATVRNADRVAVLEGGRIVESGPPAGLLERPGSIFADLARTQSVA</sequence>
<keyword evidence="8 10" id="KW-0472">Membrane</keyword>
<comment type="subcellular location">
    <subcellularLocation>
        <location evidence="1">Cell membrane</location>
        <topology evidence="1">Multi-pass membrane protein</topology>
    </subcellularLocation>
</comment>
<protein>
    <submittedName>
        <fullName evidence="13">ABC transporter ATP-binding protein</fullName>
    </submittedName>
</protein>
<dbReference type="PROSITE" id="PS00211">
    <property type="entry name" value="ABC_TRANSPORTER_1"/>
    <property type="match status" value="1"/>
</dbReference>
<dbReference type="GO" id="GO:0016887">
    <property type="term" value="F:ATP hydrolysis activity"/>
    <property type="evidence" value="ECO:0007669"/>
    <property type="project" value="InterPro"/>
</dbReference>
<evidence type="ECO:0000256" key="7">
    <source>
        <dbReference type="ARBA" id="ARBA00022989"/>
    </source>
</evidence>
<evidence type="ECO:0000256" key="5">
    <source>
        <dbReference type="ARBA" id="ARBA00022741"/>
    </source>
</evidence>
<dbReference type="EMBL" id="JAEKNS010000148">
    <property type="protein sequence ID" value="MBJ7596145.1"/>
    <property type="molecule type" value="Genomic_DNA"/>
</dbReference>
<keyword evidence="6 13" id="KW-0067">ATP-binding</keyword>
<feature type="transmembrane region" description="Helical" evidence="10">
    <location>
        <begin position="97"/>
        <end position="121"/>
    </location>
</feature>
<dbReference type="Pfam" id="PF00005">
    <property type="entry name" value="ABC_tran"/>
    <property type="match status" value="1"/>
</dbReference>
<dbReference type="Gene3D" id="3.40.50.300">
    <property type="entry name" value="P-loop containing nucleotide triphosphate hydrolases"/>
    <property type="match status" value="1"/>
</dbReference>
<accession>A0A934K5K4</accession>
<keyword evidence="2" id="KW-0813">Transport</keyword>
<dbReference type="InterPro" id="IPR003593">
    <property type="entry name" value="AAA+_ATPase"/>
</dbReference>
<evidence type="ECO:0000313" key="14">
    <source>
        <dbReference type="Proteomes" id="UP000606991"/>
    </source>
</evidence>
<dbReference type="InterPro" id="IPR011527">
    <property type="entry name" value="ABC1_TM_dom"/>
</dbReference>
<evidence type="ECO:0000256" key="2">
    <source>
        <dbReference type="ARBA" id="ARBA00022448"/>
    </source>
</evidence>
<name>A0A934K5K4_9BACT</name>
<feature type="domain" description="ABC transporter" evidence="11">
    <location>
        <begin position="383"/>
        <end position="617"/>
    </location>
</feature>
<gene>
    <name evidence="13" type="ORF">JF886_15045</name>
</gene>
<feature type="transmembrane region" description="Helical" evidence="10">
    <location>
        <begin position="204"/>
        <end position="221"/>
    </location>
</feature>
<dbReference type="RefSeq" id="WP_337313911.1">
    <property type="nucleotide sequence ID" value="NZ_JAEKNS010000148.1"/>
</dbReference>
<feature type="transmembrane region" description="Helical" evidence="10">
    <location>
        <begin position="48"/>
        <end position="68"/>
    </location>
</feature>
<dbReference type="GO" id="GO:0005524">
    <property type="term" value="F:ATP binding"/>
    <property type="evidence" value="ECO:0007669"/>
    <property type="project" value="UniProtKB-KW"/>
</dbReference>
<dbReference type="CDD" id="cd18564">
    <property type="entry name" value="ABC_6TM_exporter_like"/>
    <property type="match status" value="1"/>
</dbReference>
<proteinExistence type="predicted"/>
<reference evidence="13 14" key="1">
    <citation type="submission" date="2020-10" db="EMBL/GenBank/DDBJ databases">
        <title>Ca. Dormibacterota MAGs.</title>
        <authorList>
            <person name="Montgomery K."/>
        </authorList>
    </citation>
    <scope>NUCLEOTIDE SEQUENCE [LARGE SCALE GENOMIC DNA]</scope>
    <source>
        <strain evidence="13">SC8812_S17_18</strain>
    </source>
</reference>
<dbReference type="SMART" id="SM00382">
    <property type="entry name" value="AAA"/>
    <property type="match status" value="1"/>
</dbReference>
<comment type="caution">
    <text evidence="13">The sequence shown here is derived from an EMBL/GenBank/DDBJ whole genome shotgun (WGS) entry which is preliminary data.</text>
</comment>